<dbReference type="InterPro" id="IPR006016">
    <property type="entry name" value="UspA"/>
</dbReference>
<name>A0A1H6TKV9_9EURY</name>
<accession>A0A2H4PZT1</accession>
<evidence type="ECO:0000256" key="1">
    <source>
        <dbReference type="ARBA" id="ARBA00008791"/>
    </source>
</evidence>
<dbReference type="InterPro" id="IPR014729">
    <property type="entry name" value="Rossmann-like_a/b/a_fold"/>
</dbReference>
<dbReference type="AlphaFoldDB" id="A0A1H6TKV9"/>
<dbReference type="EMBL" id="FNYR01000007">
    <property type="protein sequence ID" value="SEI76875.1"/>
    <property type="molecule type" value="Genomic_DNA"/>
</dbReference>
<comment type="similarity">
    <text evidence="1">Belongs to the universal stress protein A family.</text>
</comment>
<reference evidence="3 4" key="1">
    <citation type="submission" date="2016-10" db="EMBL/GenBank/DDBJ databases">
        <authorList>
            <person name="de Groot N.N."/>
        </authorList>
    </citation>
    <scope>NUCLEOTIDE SEQUENCE [LARGE SCALE GENOMIC DNA]</scope>
    <source>
        <strain evidence="3 4">DSM 22187</strain>
    </source>
</reference>
<sequence length="143" mass="15285">MYREILLPTDGGPASEAAVSQAVDLAELSDARLHTLYVVDTSAYPSLDAGAETVMGALREEGQLALDEVSETAEAAGVDVVSEIVSGTPHRRILDYAEANEIDLIVMGTHGRTGLDRYLLGSVTERIVRSAEMPVLTVRAEDE</sequence>
<dbReference type="Proteomes" id="UP000198888">
    <property type="component" value="Unassembled WGS sequence"/>
</dbReference>
<organism evidence="3 4">
    <name type="scientific">Halohasta litchfieldiae</name>
    <dbReference type="NCBI Taxonomy" id="1073996"/>
    <lineage>
        <taxon>Archaea</taxon>
        <taxon>Methanobacteriati</taxon>
        <taxon>Methanobacteriota</taxon>
        <taxon>Stenosarchaea group</taxon>
        <taxon>Halobacteria</taxon>
        <taxon>Halobacteriales</taxon>
        <taxon>Haloferacaceae</taxon>
        <taxon>Halohasta</taxon>
    </lineage>
</organism>
<dbReference type="PIRSF" id="PIRSF006276">
    <property type="entry name" value="UspA"/>
    <property type="match status" value="1"/>
</dbReference>
<dbReference type="PANTHER" id="PTHR46268:SF6">
    <property type="entry name" value="UNIVERSAL STRESS PROTEIN UP12"/>
    <property type="match status" value="1"/>
</dbReference>
<dbReference type="GeneID" id="35001654"/>
<dbReference type="PRINTS" id="PR01438">
    <property type="entry name" value="UNVRSLSTRESS"/>
</dbReference>
<dbReference type="SUPFAM" id="SSF52402">
    <property type="entry name" value="Adenine nucleotide alpha hydrolases-like"/>
    <property type="match status" value="1"/>
</dbReference>
<dbReference type="PANTHER" id="PTHR46268">
    <property type="entry name" value="STRESS RESPONSE PROTEIN NHAX"/>
    <property type="match status" value="1"/>
</dbReference>
<evidence type="ECO:0000259" key="2">
    <source>
        <dbReference type="Pfam" id="PF00582"/>
    </source>
</evidence>
<dbReference type="Pfam" id="PF00582">
    <property type="entry name" value="Usp"/>
    <property type="match status" value="1"/>
</dbReference>
<evidence type="ECO:0000313" key="3">
    <source>
        <dbReference type="EMBL" id="SEI76875.1"/>
    </source>
</evidence>
<dbReference type="STRING" id="1073996.SAMN05444271_107141"/>
<dbReference type="RefSeq" id="WP_089671734.1">
    <property type="nucleotide sequence ID" value="NZ_CP024845.1"/>
</dbReference>
<proteinExistence type="inferred from homology"/>
<accession>A0A1H6TKV9</accession>
<dbReference type="CDD" id="cd00293">
    <property type="entry name" value="USP-like"/>
    <property type="match status" value="1"/>
</dbReference>
<gene>
    <name evidence="3" type="ORF">SAMN05444271_107141</name>
</gene>
<keyword evidence="4" id="KW-1185">Reference proteome</keyword>
<evidence type="ECO:0000313" key="4">
    <source>
        <dbReference type="Proteomes" id="UP000198888"/>
    </source>
</evidence>
<feature type="domain" description="UspA" evidence="2">
    <location>
        <begin position="1"/>
        <end position="139"/>
    </location>
</feature>
<protein>
    <submittedName>
        <fullName evidence="3">Nucleotide-binding universal stress protein, UspA family</fullName>
    </submittedName>
</protein>
<dbReference type="KEGG" id="hae:halTADL_0840"/>
<dbReference type="Gene3D" id="3.40.50.620">
    <property type="entry name" value="HUPs"/>
    <property type="match status" value="1"/>
</dbReference>
<dbReference type="OrthoDB" id="105697at2157"/>
<dbReference type="InterPro" id="IPR006015">
    <property type="entry name" value="Universal_stress_UspA"/>
</dbReference>